<proteinExistence type="predicted"/>
<sequence>MHEDPTAVRTLRGPQSTWPDLGAAMIPTRATSAKLAALDRSQAVIEFKLDGTILDANANFLAAVGYSLAEIKGRHHSMFVLPEERDAPAYQAFWEALRRGEFQQAEYRRVAKGGREVWIQATYNPIAGLSGRPTRIIKFATDITAQKLASIDAAGKVSAIDRSQAVIEFALDGTILTANANFLATVGYDLTEIQGLHHRVFVDEAERASAAYREFWAALGRGEFSSGEYRRVAKGGREIWLQATYNPILDPAGRPLKVVKFASDITAEKLRNADYAGKVAAIDKAQAMIEFDLDGIILTANANFLSAVGYSLAEIQGQHHRLFVDPAEHQSSAYRAFWESLRRGEYQSAEYRRLGKGGREVWIQASYNPILDPLGKPIKVVKFATDITTDVANRRQFQLLSLVANKTDNSVIITDAAGRIEFVNPGFERMTGYTAAEVVGRTPGSFLQGPATSAATKAEVRQHLARHEAFYDEILNYTKAGEPYWISLAINPIRGSDGRIERFISIQANVTDTKKASVQRGIQLDAISASNAICEWTLTGQLVSTNDYLRSLGVLLDERVADARALLGEEHLRALVGGQQIRRTLAWPGRDGATIWLDAILSVLPDLEGRPERVLMCAVDISLRHRTMEQTNAALDEVLTSAAKIGEITGTIDQIAKQTNLLALNATIEAARAGEAGKGFAVVAQEVKALAGRSSVSSADIAGLVTESQKRISVLAGTLEALGGEGRAA</sequence>
<feature type="domain" description="PAC" evidence="4">
    <location>
        <begin position="225"/>
        <end position="277"/>
    </location>
</feature>
<dbReference type="InterPro" id="IPR000014">
    <property type="entry name" value="PAS"/>
</dbReference>
<keyword evidence="1" id="KW-0807">Transducer</keyword>
<gene>
    <name evidence="5" type="ORF">OCOJLMKI_0325</name>
</gene>
<dbReference type="PROSITE" id="PS50111">
    <property type="entry name" value="CHEMOTAXIS_TRANSDUC_2"/>
    <property type="match status" value="1"/>
</dbReference>
<dbReference type="Pfam" id="PF13426">
    <property type="entry name" value="PAS_9"/>
    <property type="match status" value="1"/>
</dbReference>
<dbReference type="SUPFAM" id="SSF55785">
    <property type="entry name" value="PYP-like sensor domain (PAS domain)"/>
    <property type="match status" value="5"/>
</dbReference>
<organism evidence="5 6">
    <name type="scientific">Methylobacterium iners</name>
    <dbReference type="NCBI Taxonomy" id="418707"/>
    <lineage>
        <taxon>Bacteria</taxon>
        <taxon>Pseudomonadati</taxon>
        <taxon>Pseudomonadota</taxon>
        <taxon>Alphaproteobacteria</taxon>
        <taxon>Hyphomicrobiales</taxon>
        <taxon>Methylobacteriaceae</taxon>
        <taxon>Methylobacterium</taxon>
    </lineage>
</organism>
<feature type="domain" description="PAC" evidence="4">
    <location>
        <begin position="103"/>
        <end position="155"/>
    </location>
</feature>
<dbReference type="PANTHER" id="PTHR24422">
    <property type="entry name" value="CHEMOTAXIS PROTEIN METHYLTRANSFERASE"/>
    <property type="match status" value="1"/>
</dbReference>
<feature type="domain" description="PAC" evidence="4">
    <location>
        <begin position="347"/>
        <end position="399"/>
    </location>
</feature>
<dbReference type="EMBL" id="BPQP01000004">
    <property type="protein sequence ID" value="GJD93135.1"/>
    <property type="molecule type" value="Genomic_DNA"/>
</dbReference>
<evidence type="ECO:0000256" key="1">
    <source>
        <dbReference type="PROSITE-ProRule" id="PRU00284"/>
    </source>
</evidence>
<dbReference type="PROSITE" id="PS50112">
    <property type="entry name" value="PAS"/>
    <property type="match status" value="1"/>
</dbReference>
<dbReference type="PRINTS" id="PR00260">
    <property type="entry name" value="CHEMTRNSDUCR"/>
</dbReference>
<accession>A0ABQ4RUB3</accession>
<evidence type="ECO:0000259" key="2">
    <source>
        <dbReference type="PROSITE" id="PS50111"/>
    </source>
</evidence>
<protein>
    <recommendedName>
        <fullName evidence="7">Histidine kinase</fullName>
    </recommendedName>
</protein>
<evidence type="ECO:0000313" key="5">
    <source>
        <dbReference type="EMBL" id="GJD93135.1"/>
    </source>
</evidence>
<dbReference type="InterPro" id="IPR013655">
    <property type="entry name" value="PAS_fold_3"/>
</dbReference>
<dbReference type="InterPro" id="IPR004089">
    <property type="entry name" value="MCPsignal_dom"/>
</dbReference>
<dbReference type="SMART" id="SM00086">
    <property type="entry name" value="PAC"/>
    <property type="match status" value="5"/>
</dbReference>
<name>A0ABQ4RUB3_9HYPH</name>
<dbReference type="PROSITE" id="PS50113">
    <property type="entry name" value="PAC"/>
    <property type="match status" value="4"/>
</dbReference>
<dbReference type="SMART" id="SM00091">
    <property type="entry name" value="PAS"/>
    <property type="match status" value="4"/>
</dbReference>
<dbReference type="Pfam" id="PF08447">
    <property type="entry name" value="PAS_3"/>
    <property type="match status" value="3"/>
</dbReference>
<dbReference type="Pfam" id="PF00015">
    <property type="entry name" value="MCPsignal"/>
    <property type="match status" value="1"/>
</dbReference>
<evidence type="ECO:0000259" key="3">
    <source>
        <dbReference type="PROSITE" id="PS50112"/>
    </source>
</evidence>
<dbReference type="PANTHER" id="PTHR24422:SF10">
    <property type="entry name" value="CHEMOTAXIS PROTEIN METHYLTRANSFERASE 2"/>
    <property type="match status" value="1"/>
</dbReference>
<dbReference type="InterPro" id="IPR001610">
    <property type="entry name" value="PAC"/>
</dbReference>
<dbReference type="Proteomes" id="UP001055125">
    <property type="component" value="Unassembled WGS sequence"/>
</dbReference>
<evidence type="ECO:0000313" key="6">
    <source>
        <dbReference type="Proteomes" id="UP001055125"/>
    </source>
</evidence>
<feature type="domain" description="Methyl-accepting transducer" evidence="2">
    <location>
        <begin position="627"/>
        <end position="729"/>
    </location>
</feature>
<dbReference type="SMART" id="SM00283">
    <property type="entry name" value="MA"/>
    <property type="match status" value="1"/>
</dbReference>
<dbReference type="Gene3D" id="3.30.450.20">
    <property type="entry name" value="PAS domain"/>
    <property type="match status" value="4"/>
</dbReference>
<dbReference type="InterPro" id="IPR000700">
    <property type="entry name" value="PAS-assoc_C"/>
</dbReference>
<dbReference type="CDD" id="cd00130">
    <property type="entry name" value="PAS"/>
    <property type="match status" value="5"/>
</dbReference>
<comment type="caution">
    <text evidence="5">The sequence shown here is derived from an EMBL/GenBank/DDBJ whole genome shotgun (WGS) entry which is preliminary data.</text>
</comment>
<dbReference type="InterPro" id="IPR050903">
    <property type="entry name" value="Bact_Chemotaxis_MeTrfase"/>
</dbReference>
<keyword evidence="6" id="KW-1185">Reference proteome</keyword>
<dbReference type="SUPFAM" id="SSF58104">
    <property type="entry name" value="Methyl-accepting chemotaxis protein (MCP) signaling domain"/>
    <property type="match status" value="1"/>
</dbReference>
<dbReference type="InterPro" id="IPR035965">
    <property type="entry name" value="PAS-like_dom_sf"/>
</dbReference>
<dbReference type="InterPro" id="IPR004090">
    <property type="entry name" value="Chemotax_Me-accpt_rcpt"/>
</dbReference>
<evidence type="ECO:0000259" key="4">
    <source>
        <dbReference type="PROSITE" id="PS50113"/>
    </source>
</evidence>
<reference evidence="5" key="1">
    <citation type="journal article" date="2021" name="Front. Microbiol.">
        <title>Comprehensive Comparative Genomics and Phenotyping of Methylobacterium Species.</title>
        <authorList>
            <person name="Alessa O."/>
            <person name="Ogura Y."/>
            <person name="Fujitani Y."/>
            <person name="Takami H."/>
            <person name="Hayashi T."/>
            <person name="Sahin N."/>
            <person name="Tani A."/>
        </authorList>
    </citation>
    <scope>NUCLEOTIDE SEQUENCE</scope>
    <source>
        <strain evidence="5">DSM 19015</strain>
    </source>
</reference>
<evidence type="ECO:0008006" key="7">
    <source>
        <dbReference type="Google" id="ProtNLM"/>
    </source>
</evidence>
<dbReference type="NCBIfam" id="TIGR00229">
    <property type="entry name" value="sensory_box"/>
    <property type="match status" value="4"/>
</dbReference>
<feature type="domain" description="PAS" evidence="3">
    <location>
        <begin position="396"/>
        <end position="467"/>
    </location>
</feature>
<dbReference type="Gene3D" id="1.10.287.950">
    <property type="entry name" value="Methyl-accepting chemotaxis protein"/>
    <property type="match status" value="1"/>
</dbReference>
<reference evidence="5" key="2">
    <citation type="submission" date="2021-08" db="EMBL/GenBank/DDBJ databases">
        <authorList>
            <person name="Tani A."/>
            <person name="Ola A."/>
            <person name="Ogura Y."/>
            <person name="Katsura K."/>
            <person name="Hayashi T."/>
        </authorList>
    </citation>
    <scope>NUCLEOTIDE SEQUENCE</scope>
    <source>
        <strain evidence="5">DSM 19015</strain>
    </source>
</reference>
<feature type="domain" description="PAC" evidence="4">
    <location>
        <begin position="468"/>
        <end position="522"/>
    </location>
</feature>